<feature type="compositionally biased region" description="Polar residues" evidence="1">
    <location>
        <begin position="39"/>
        <end position="56"/>
    </location>
</feature>
<evidence type="ECO:0000313" key="2">
    <source>
        <dbReference type="EMBL" id="GAA4398582.1"/>
    </source>
</evidence>
<protein>
    <submittedName>
        <fullName evidence="2">Uncharacterized protein</fullName>
    </submittedName>
</protein>
<name>A0ABP8K0K7_9ACTN</name>
<feature type="region of interest" description="Disordered" evidence="1">
    <location>
        <begin position="39"/>
        <end position="74"/>
    </location>
</feature>
<dbReference type="Proteomes" id="UP001500635">
    <property type="component" value="Unassembled WGS sequence"/>
</dbReference>
<gene>
    <name evidence="2" type="ORF">GCM10023147_34930</name>
</gene>
<keyword evidence="3" id="KW-1185">Reference proteome</keyword>
<evidence type="ECO:0000256" key="1">
    <source>
        <dbReference type="SAM" id="MobiDB-lite"/>
    </source>
</evidence>
<sequence>MEPIGLNVGGYYLTAIEPDRWLADESYSWAVREATTGDSIGTVTLTPDGAVTSTPATAGPEPHSPQSHSPDSKGLAAAVAAVHRFAAAR</sequence>
<dbReference type="EMBL" id="BAABFR010000063">
    <property type="protein sequence ID" value="GAA4398582.1"/>
    <property type="molecule type" value="Genomic_DNA"/>
</dbReference>
<comment type="caution">
    <text evidence="2">The sequence shown here is derived from an EMBL/GenBank/DDBJ whole genome shotgun (WGS) entry which is preliminary data.</text>
</comment>
<organism evidence="2 3">
    <name type="scientific">Tsukamurella soli</name>
    <dbReference type="NCBI Taxonomy" id="644556"/>
    <lineage>
        <taxon>Bacteria</taxon>
        <taxon>Bacillati</taxon>
        <taxon>Actinomycetota</taxon>
        <taxon>Actinomycetes</taxon>
        <taxon>Mycobacteriales</taxon>
        <taxon>Tsukamurellaceae</taxon>
        <taxon>Tsukamurella</taxon>
    </lineage>
</organism>
<proteinExistence type="predicted"/>
<accession>A0ABP8K0K7</accession>
<dbReference type="RefSeq" id="WP_344998334.1">
    <property type="nucleotide sequence ID" value="NZ_BAABFR010000063.1"/>
</dbReference>
<reference evidence="3" key="1">
    <citation type="journal article" date="2019" name="Int. J. Syst. Evol. Microbiol.">
        <title>The Global Catalogue of Microorganisms (GCM) 10K type strain sequencing project: providing services to taxonomists for standard genome sequencing and annotation.</title>
        <authorList>
            <consortium name="The Broad Institute Genomics Platform"/>
            <consortium name="The Broad Institute Genome Sequencing Center for Infectious Disease"/>
            <person name="Wu L."/>
            <person name="Ma J."/>
        </authorList>
    </citation>
    <scope>NUCLEOTIDE SEQUENCE [LARGE SCALE GENOMIC DNA]</scope>
    <source>
        <strain evidence="3">JCM 17688</strain>
    </source>
</reference>
<evidence type="ECO:0000313" key="3">
    <source>
        <dbReference type="Proteomes" id="UP001500635"/>
    </source>
</evidence>